<dbReference type="InterPro" id="IPR056535">
    <property type="entry name" value="TPR_NUP160_M"/>
</dbReference>
<comment type="caution">
    <text evidence="8">The sequence shown here is derived from an EMBL/GenBank/DDBJ whole genome shotgun (WGS) entry which is preliminary data.</text>
</comment>
<evidence type="ECO:0000256" key="2">
    <source>
        <dbReference type="ARBA" id="ARBA00022448"/>
    </source>
</evidence>
<dbReference type="GO" id="GO:0005643">
    <property type="term" value="C:nuclear pore"/>
    <property type="evidence" value="ECO:0007669"/>
    <property type="project" value="UniProtKB-ARBA"/>
</dbReference>
<evidence type="ECO:0000256" key="1">
    <source>
        <dbReference type="ARBA" id="ARBA00004123"/>
    </source>
</evidence>
<evidence type="ECO:0000259" key="4">
    <source>
        <dbReference type="Pfam" id="PF11715"/>
    </source>
</evidence>
<evidence type="ECO:0000313" key="8">
    <source>
        <dbReference type="EMBL" id="RXH97970.1"/>
    </source>
</evidence>
<dbReference type="InterPro" id="IPR059141">
    <property type="entry name" value="Beta-prop_Nup120_160"/>
</dbReference>
<accession>A0A498JRB2</accession>
<feature type="domain" description="NUP160 middle TPR" evidence="7">
    <location>
        <begin position="836"/>
        <end position="1085"/>
    </location>
</feature>
<keyword evidence="9" id="KW-1185">Reference proteome</keyword>
<evidence type="ECO:0000313" key="9">
    <source>
        <dbReference type="Proteomes" id="UP000290289"/>
    </source>
</evidence>
<sequence length="1509" mass="170207">MGSRSALAGMEVPIIGSDSLNWIEILAPAADISTTTCVIPLTHDIASSVGIGDPSSRIHLIRRIHNNHPHHLELFELSITKDFPKVGLRITFPDALSPLVPICINKIDMGSMSHPYLVYALTVSGVAYLFRLRPISTYASRSVFRENEVVVFNMNPSVPVTSAAGTSSGCLVVGRDDGSLAGFQLGRLDPTPPGFTLELLDDFGFGRLWGQMSRRIAAVQDLVICIFRGKSLVFVLHSDGMLQVWDLACHSRIFSKNMNSWTLAESNSRSNIGKVMDWSSWQSFKHDSFGNLVQANFRFFGPLLKGICSNTICVYSFRCNLEYGSVRMLESSAQNIPSEEAGWVDVKLTSKKICILTTKGLVLHNLFTNYSHLRRIVRLLLPGVHHNIALRSTLLDYNRHWSDSDFHSLTADMLKKEILSLIEHEGVSDNSTSIFCCWKKFCSRYFQNWCKSNALCGLLLDSHRGTFGLIRKNSVSLFRCSENIERLINGISGTSDDLIHLVTMEAGLILQLEVLVKMLRCVVNVSQQLGKTASAIFYESLVSAPLVISAEEITHRLLKNLESGYGSTVAMLHVSEHGPNVALERNLADKKKLRKFSIGMLLSLHALHKESGTWSRILKVIEVYLKILKPRKIIQKSDAEISLDISASILVQATSQVAKVMYESAFDILLFLSYVVSISGQIQMLHDDVSKIQLDLIPRIEKIISEWLLIHFCATTPSESAEIEDFSSQLSVLHIDENMGRRSRTEKLGKCEFTLAFLFLPSIRTSSGDQVCIALRSIPGVKDISISMRDFVSWIIWGHTAESFTFLKRATYLALILLRHGQYDAVEVRRGLHGVLKERKVTEAVRCFFRASSGKGTSQALRSLLQEPGSPNLGFTGDISASSWRLHYYQWAMQIFEQYNISEGACQFALAALEQVEEASVKEELNGRDSVNESVSTIKGRLWANVFKFTLDHNLYCDAYSAVISNPDEESKYICLRRLIIVLYERGAIKILCGGQLPFVGLTKKVEHELARKADCSGILAKPDLYKLLYAFEMHQHNWRRAASYMYLYSARLRKETALRDYQHTSLALKEILNGLSAAINALHLVHPANAWIDPLLWTASNNAYPQTGKSYIDIEKIEDEFMLTSAEYLLSLAHIKPASSGTQKAPLEVVDLLMETNLYDMAFTVLLRFLKGSELKRGMERVFSAMSLRCCSHRVDSSWVRNEHRSRGLLLTSSMADVAVHGSPDVGSTNEQFKGISHWGTLELYLDKYKVFHASLPLIVAETLLRTDPQIELPLWLVKMFKDGRKDKTWGMTGQGSNPALLFQLYVDYGRYREATIFLLEYIGLFASMRPADIIKRKRPLGVWFPYTGIQRLWCQLEELISSGHMVDECNKLKNLLCGALLSHLELTIPGLCWDLAQLQDTYILQDETTLDYLPCMAQKVIMTLKVMRQEYYINRQKAFINHLVNQLARHQFLKMPCRLEKKNMLGSYSLLKVIESDVHAYLSATKGRWMHSSTVTPRSRHMSRIDT</sequence>
<comment type="subcellular location">
    <subcellularLocation>
        <location evidence="1">Nucleus</location>
    </subcellularLocation>
</comment>
<dbReference type="InterPro" id="IPR056536">
    <property type="entry name" value="TPR_NUP160_C"/>
</dbReference>
<dbReference type="Pfam" id="PF23354">
    <property type="entry name" value="TPR_NUP160_120_M"/>
    <property type="match status" value="1"/>
</dbReference>
<evidence type="ECO:0000256" key="3">
    <source>
        <dbReference type="ARBA" id="ARBA00023242"/>
    </source>
</evidence>
<evidence type="ECO:0000259" key="5">
    <source>
        <dbReference type="Pfam" id="PF17238"/>
    </source>
</evidence>
<dbReference type="Pfam" id="PF17238">
    <property type="entry name" value="NUP160_helical_2"/>
    <property type="match status" value="1"/>
</dbReference>
<organism evidence="8 9">
    <name type="scientific">Malus domestica</name>
    <name type="common">Apple</name>
    <name type="synonym">Pyrus malus</name>
    <dbReference type="NCBI Taxonomy" id="3750"/>
    <lineage>
        <taxon>Eukaryota</taxon>
        <taxon>Viridiplantae</taxon>
        <taxon>Streptophyta</taxon>
        <taxon>Embryophyta</taxon>
        <taxon>Tracheophyta</taxon>
        <taxon>Spermatophyta</taxon>
        <taxon>Magnoliopsida</taxon>
        <taxon>eudicotyledons</taxon>
        <taxon>Gunneridae</taxon>
        <taxon>Pentapetalae</taxon>
        <taxon>rosids</taxon>
        <taxon>fabids</taxon>
        <taxon>Rosales</taxon>
        <taxon>Rosaceae</taxon>
        <taxon>Amygdaloideae</taxon>
        <taxon>Maleae</taxon>
        <taxon>Malus</taxon>
    </lineage>
</organism>
<gene>
    <name evidence="8" type="ORF">DVH24_010295</name>
</gene>
<evidence type="ECO:0000259" key="7">
    <source>
        <dbReference type="Pfam" id="PF23354"/>
    </source>
</evidence>
<dbReference type="PANTHER" id="PTHR21286">
    <property type="entry name" value="NUCLEAR PORE COMPLEX PROTEIN NUP160"/>
    <property type="match status" value="1"/>
</dbReference>
<keyword evidence="3" id="KW-0539">Nucleus</keyword>
<dbReference type="STRING" id="3750.A0A498JRB2"/>
<feature type="domain" description="NUP160 C-terminal TPR" evidence="6">
    <location>
        <begin position="1115"/>
        <end position="1376"/>
    </location>
</feature>
<feature type="domain" description="Nucleoporin Nup120/160 beta-propeller" evidence="4">
    <location>
        <begin position="63"/>
        <end position="360"/>
    </location>
</feature>
<dbReference type="InterPro" id="IPR035192">
    <property type="entry name" value="NUP160_hel_plant"/>
</dbReference>
<dbReference type="Pfam" id="PF23347">
    <property type="entry name" value="TPR_Nup160_C"/>
    <property type="match status" value="1"/>
</dbReference>
<evidence type="ECO:0000259" key="6">
    <source>
        <dbReference type="Pfam" id="PF23347"/>
    </source>
</evidence>
<dbReference type="EMBL" id="RDQH01000331">
    <property type="protein sequence ID" value="RXH97970.1"/>
    <property type="molecule type" value="Genomic_DNA"/>
</dbReference>
<reference evidence="8 9" key="1">
    <citation type="submission" date="2018-10" db="EMBL/GenBank/DDBJ databases">
        <title>A high-quality apple genome assembly.</title>
        <authorList>
            <person name="Hu J."/>
        </authorList>
    </citation>
    <scope>NUCLEOTIDE SEQUENCE [LARGE SCALE GENOMIC DNA]</scope>
    <source>
        <strain evidence="9">cv. HFTH1</strain>
        <tissue evidence="8">Young leaf</tissue>
    </source>
</reference>
<feature type="domain" description="NUP160 helical" evidence="5">
    <location>
        <begin position="511"/>
        <end position="696"/>
    </location>
</feature>
<dbReference type="InterPro" id="IPR021717">
    <property type="entry name" value="Nucleoporin_Nup160"/>
</dbReference>
<dbReference type="Pfam" id="PF11715">
    <property type="entry name" value="Beta-prop_Nup120_160"/>
    <property type="match status" value="2"/>
</dbReference>
<protein>
    <submittedName>
        <fullName evidence="8">Uncharacterized protein</fullName>
    </submittedName>
</protein>
<feature type="domain" description="Nucleoporin Nup120/160 beta-propeller" evidence="4">
    <location>
        <begin position="378"/>
        <end position="485"/>
    </location>
</feature>
<keyword evidence="2" id="KW-0813">Transport</keyword>
<name>A0A498JRB2_MALDO</name>
<proteinExistence type="predicted"/>
<dbReference type="Proteomes" id="UP000290289">
    <property type="component" value="Chromosome 5"/>
</dbReference>
<dbReference type="PANTHER" id="PTHR21286:SF0">
    <property type="entry name" value="NUCLEAR PORE COMPLEX PROTEIN NUP160"/>
    <property type="match status" value="1"/>
</dbReference>
<dbReference type="GO" id="GO:0017056">
    <property type="term" value="F:structural constituent of nuclear pore"/>
    <property type="evidence" value="ECO:0007669"/>
    <property type="project" value="TreeGrafter"/>
</dbReference>